<keyword evidence="2" id="KW-1185">Reference proteome</keyword>
<dbReference type="AlphaFoldDB" id="A0A834JQH8"/>
<sequence>MFRVHLPCNPPRCTMHSGSNLPDNDQNSVAAVLFLILSLPTSIVKQFLSDVMDHLKISKPRWEFLDGNIENNRRDGPAGEANRLGISTMAKASSLVVTSAERDAFKIKSRHSRARCRLVPTDSRISWKVRGHRSVDTYPSALGIGSYLHAKLATFQERTAVRRNSIVLPRDFVARVKVNAQRASEYVVINDTPKGEGTKA</sequence>
<organism evidence="1 2">
    <name type="scientific">Vespula pensylvanica</name>
    <name type="common">Western yellow jacket</name>
    <name type="synonym">Wasp</name>
    <dbReference type="NCBI Taxonomy" id="30213"/>
    <lineage>
        <taxon>Eukaryota</taxon>
        <taxon>Metazoa</taxon>
        <taxon>Ecdysozoa</taxon>
        <taxon>Arthropoda</taxon>
        <taxon>Hexapoda</taxon>
        <taxon>Insecta</taxon>
        <taxon>Pterygota</taxon>
        <taxon>Neoptera</taxon>
        <taxon>Endopterygota</taxon>
        <taxon>Hymenoptera</taxon>
        <taxon>Apocrita</taxon>
        <taxon>Aculeata</taxon>
        <taxon>Vespoidea</taxon>
        <taxon>Vespidae</taxon>
        <taxon>Vespinae</taxon>
        <taxon>Vespula</taxon>
    </lineage>
</organism>
<dbReference type="Proteomes" id="UP000600918">
    <property type="component" value="Unassembled WGS sequence"/>
</dbReference>
<protein>
    <submittedName>
        <fullName evidence="1">Uncharacterized protein</fullName>
    </submittedName>
</protein>
<evidence type="ECO:0000313" key="1">
    <source>
        <dbReference type="EMBL" id="KAF7392437.1"/>
    </source>
</evidence>
<reference evidence="1" key="1">
    <citation type="journal article" date="2020" name="G3 (Bethesda)">
        <title>High-Quality Assemblies for Three Invasive Social Wasps from the &lt;i&gt;Vespula&lt;/i&gt; Genus.</title>
        <authorList>
            <person name="Harrop T.W.R."/>
            <person name="Guhlin J."/>
            <person name="McLaughlin G.M."/>
            <person name="Permina E."/>
            <person name="Stockwell P."/>
            <person name="Gilligan J."/>
            <person name="Le Lec M.F."/>
            <person name="Gruber M.A.M."/>
            <person name="Quinn O."/>
            <person name="Lovegrove M."/>
            <person name="Duncan E.J."/>
            <person name="Remnant E.J."/>
            <person name="Van Eeckhoven J."/>
            <person name="Graham B."/>
            <person name="Knapp R.A."/>
            <person name="Langford K.W."/>
            <person name="Kronenberg Z."/>
            <person name="Press M.O."/>
            <person name="Eacker S.M."/>
            <person name="Wilson-Rankin E.E."/>
            <person name="Purcell J."/>
            <person name="Lester P.J."/>
            <person name="Dearden P.K."/>
        </authorList>
    </citation>
    <scope>NUCLEOTIDE SEQUENCE</scope>
    <source>
        <strain evidence="1">Volc-1</strain>
    </source>
</reference>
<evidence type="ECO:0000313" key="2">
    <source>
        <dbReference type="Proteomes" id="UP000600918"/>
    </source>
</evidence>
<proteinExistence type="predicted"/>
<comment type="caution">
    <text evidence="1">The sequence shown here is derived from an EMBL/GenBank/DDBJ whole genome shotgun (WGS) entry which is preliminary data.</text>
</comment>
<dbReference type="EMBL" id="JACSDY010000022">
    <property type="protein sequence ID" value="KAF7392437.1"/>
    <property type="molecule type" value="Genomic_DNA"/>
</dbReference>
<name>A0A834JQH8_VESPE</name>
<gene>
    <name evidence="1" type="ORF">H0235_017436</name>
</gene>
<accession>A0A834JQH8</accession>